<protein>
    <submittedName>
        <fullName evidence="1">Uncharacterized protein</fullName>
    </submittedName>
</protein>
<proteinExistence type="predicted"/>
<name>A0AAV7SAS5_PLEWA</name>
<reference evidence="1" key="1">
    <citation type="journal article" date="2022" name="bioRxiv">
        <title>Sequencing and chromosome-scale assembly of the giantPleurodeles waltlgenome.</title>
        <authorList>
            <person name="Brown T."/>
            <person name="Elewa A."/>
            <person name="Iarovenko S."/>
            <person name="Subramanian E."/>
            <person name="Araus A.J."/>
            <person name="Petzold A."/>
            <person name="Susuki M."/>
            <person name="Suzuki K.-i.T."/>
            <person name="Hayashi T."/>
            <person name="Toyoda A."/>
            <person name="Oliveira C."/>
            <person name="Osipova E."/>
            <person name="Leigh N.D."/>
            <person name="Simon A."/>
            <person name="Yun M.H."/>
        </authorList>
    </citation>
    <scope>NUCLEOTIDE SEQUENCE</scope>
    <source>
        <strain evidence="1">20211129_DDA</strain>
        <tissue evidence="1">Liver</tissue>
    </source>
</reference>
<accession>A0AAV7SAS5</accession>
<organism evidence="1 2">
    <name type="scientific">Pleurodeles waltl</name>
    <name type="common">Iberian ribbed newt</name>
    <dbReference type="NCBI Taxonomy" id="8319"/>
    <lineage>
        <taxon>Eukaryota</taxon>
        <taxon>Metazoa</taxon>
        <taxon>Chordata</taxon>
        <taxon>Craniata</taxon>
        <taxon>Vertebrata</taxon>
        <taxon>Euteleostomi</taxon>
        <taxon>Amphibia</taxon>
        <taxon>Batrachia</taxon>
        <taxon>Caudata</taxon>
        <taxon>Salamandroidea</taxon>
        <taxon>Salamandridae</taxon>
        <taxon>Pleurodelinae</taxon>
        <taxon>Pleurodeles</taxon>
    </lineage>
</organism>
<comment type="caution">
    <text evidence="1">The sequence shown here is derived from an EMBL/GenBank/DDBJ whole genome shotgun (WGS) entry which is preliminary data.</text>
</comment>
<evidence type="ECO:0000313" key="2">
    <source>
        <dbReference type="Proteomes" id="UP001066276"/>
    </source>
</evidence>
<keyword evidence="2" id="KW-1185">Reference proteome</keyword>
<sequence length="86" mass="9664">MGGPRGLESVAPVEGGIQDTQEQVSLCLLLGEEQPATNHRVRGARSGEQAQVQSEWCDWRPRATRRRNKPFCKAPRALPLWEKVNK</sequence>
<gene>
    <name evidence="1" type="ORF">NDU88_002567</name>
</gene>
<dbReference type="AlphaFoldDB" id="A0AAV7SAS5"/>
<evidence type="ECO:0000313" key="1">
    <source>
        <dbReference type="EMBL" id="KAJ1162089.1"/>
    </source>
</evidence>
<dbReference type="EMBL" id="JANPWB010000008">
    <property type="protein sequence ID" value="KAJ1162089.1"/>
    <property type="molecule type" value="Genomic_DNA"/>
</dbReference>
<dbReference type="Proteomes" id="UP001066276">
    <property type="component" value="Chromosome 4_2"/>
</dbReference>